<dbReference type="RefSeq" id="YP_009146607.1">
    <property type="nucleotide sequence ID" value="NC_027331.1"/>
</dbReference>
<organism evidence="2 3">
    <name type="scientific">Citrobacter phage Moon</name>
    <dbReference type="NCBI Taxonomy" id="1540095"/>
    <lineage>
        <taxon>Viruses</taxon>
        <taxon>Duplodnaviria</taxon>
        <taxon>Heunggongvirae</taxon>
        <taxon>Uroviricota</taxon>
        <taxon>Caudoviricetes</taxon>
        <taxon>Pantevenvirales</taxon>
        <taxon>Straboviridae</taxon>
        <taxon>Tevenvirinae</taxon>
        <taxon>Moonvirus</taxon>
        <taxon>Moonvirus moon</taxon>
    </lineage>
</organism>
<accession>A0A0A0YVK3</accession>
<dbReference type="Gene3D" id="2.170.290.10">
    <property type="entry name" value="baseplate structural protein gp8, domain 2"/>
    <property type="match status" value="1"/>
</dbReference>
<dbReference type="Pfam" id="PF09215">
    <property type="entry name" value="Phage-Gp8"/>
    <property type="match status" value="1"/>
</dbReference>
<sequence length="337" mass="38341">MNDSSVIYRAIVTSKFRTEKMQNFHDSIGDGSDKSSLYITFGRSTPWSDNENEVGFAPPYPIDDTQGVVDMWTNMMGSVKVIPSMLDAIVPRKDWGDIRYPNPKNFQIGEIVVVNSAPYNATEVGAGWLVYRVLDIPSQGTCSIQGMTTKDECIKLGGKWTSSTDSFAPPRGRGDAISDQKKIDTGDGYIWEYLYEIPPDVSINRCTNEYIVVPWPEEVAEDPQRWGFQNNLTWQQNDFNIIYRVKAYTIRFKAYFDSVYFPDAALPGNSGFRQIAVIVNPLEKKAKPNDPNIKAEGLYYNPHELERHSGEMIYMENRAPIIMAMDQTEEINIIFEF</sequence>
<keyword evidence="3" id="KW-1185">Reference proteome</keyword>
<dbReference type="SUPFAM" id="SSF89433">
    <property type="entry name" value="Baseplate structural protein gp8"/>
    <property type="match status" value="1"/>
</dbReference>
<protein>
    <submittedName>
        <fullName evidence="2">Baseplate wedge subunit</fullName>
    </submittedName>
</protein>
<reference evidence="2 3" key="1">
    <citation type="journal article" date="2015" name="Genome Announc.">
        <title>Complete Genome Sequence of Citrobacter freundii Myophage Moon.</title>
        <authorList>
            <person name="Edwards G.B."/>
            <person name="Luna A.J."/>
            <person name="Hernandez A.C."/>
            <person name="Kuty Everett G.F."/>
        </authorList>
    </citation>
    <scope>NUCLEOTIDE SEQUENCE [LARGE SCALE GENOMIC DNA]</scope>
</reference>
<dbReference type="InterPro" id="IPR015298">
    <property type="entry name" value="Phage_T4_Gp8"/>
</dbReference>
<proteinExistence type="predicted"/>
<dbReference type="Gene3D" id="2.60.340.10">
    <property type="entry name" value="baseplate structural protein gp8, domain 1"/>
    <property type="match status" value="1"/>
</dbReference>
<feature type="domain" description="Bacteriophage T4 Gp8" evidence="1">
    <location>
        <begin position="10"/>
        <end position="337"/>
    </location>
</feature>
<dbReference type="GeneID" id="24721773"/>
<evidence type="ECO:0000259" key="1">
    <source>
        <dbReference type="Pfam" id="PF09215"/>
    </source>
</evidence>
<evidence type="ECO:0000313" key="3">
    <source>
        <dbReference type="Proteomes" id="UP000030323"/>
    </source>
</evidence>
<dbReference type="KEGG" id="vg:24721773"/>
<evidence type="ECO:0000313" key="2">
    <source>
        <dbReference type="EMBL" id="AIX12145.1"/>
    </source>
</evidence>
<dbReference type="InterPro" id="IPR036327">
    <property type="entry name" value="Gp8_sf"/>
</dbReference>
<gene>
    <name evidence="2" type="ORF">CPT_Moon174</name>
</gene>
<dbReference type="EMBL" id="KM236240">
    <property type="protein sequence ID" value="AIX12145.1"/>
    <property type="molecule type" value="Genomic_DNA"/>
</dbReference>
<name>A0A0A0YVK3_9CAUD</name>
<dbReference type="Proteomes" id="UP000030323">
    <property type="component" value="Segment"/>
</dbReference>